<feature type="transmembrane region" description="Helical" evidence="1">
    <location>
        <begin position="25"/>
        <end position="45"/>
    </location>
</feature>
<feature type="transmembrane region" description="Helical" evidence="1">
    <location>
        <begin position="130"/>
        <end position="157"/>
    </location>
</feature>
<evidence type="ECO:0000313" key="2">
    <source>
        <dbReference type="Proteomes" id="UP000095282"/>
    </source>
</evidence>
<dbReference type="AlphaFoldDB" id="A0A1I7TG58"/>
<keyword evidence="1" id="KW-1133">Transmembrane helix</keyword>
<dbReference type="SUPFAM" id="SSF81321">
    <property type="entry name" value="Family A G protein-coupled receptor-like"/>
    <property type="match status" value="1"/>
</dbReference>
<keyword evidence="2" id="KW-1185">Reference proteome</keyword>
<dbReference type="Proteomes" id="UP000095282">
    <property type="component" value="Unplaced"/>
</dbReference>
<keyword evidence="1" id="KW-0472">Membrane</keyword>
<dbReference type="WBParaSite" id="Csp11.Scaffold605.g5614.t1">
    <property type="protein sequence ID" value="Csp11.Scaffold605.g5614.t1"/>
    <property type="gene ID" value="Csp11.Scaffold605.g5614"/>
</dbReference>
<name>A0A1I7TG58_9PELO</name>
<evidence type="ECO:0000313" key="3">
    <source>
        <dbReference type="WBParaSite" id="Csp11.Scaffold605.g5614.t1"/>
    </source>
</evidence>
<feature type="transmembrane region" description="Helical" evidence="1">
    <location>
        <begin position="90"/>
        <end position="118"/>
    </location>
</feature>
<feature type="transmembrane region" description="Helical" evidence="1">
    <location>
        <begin position="177"/>
        <end position="203"/>
    </location>
</feature>
<feature type="transmembrane region" description="Helical" evidence="1">
    <location>
        <begin position="57"/>
        <end position="78"/>
    </location>
</feature>
<evidence type="ECO:0000256" key="1">
    <source>
        <dbReference type="SAM" id="Phobius"/>
    </source>
</evidence>
<dbReference type="PANTHER" id="PTHR38622">
    <property type="entry name" value="PROTEIN CBG07046"/>
    <property type="match status" value="1"/>
</dbReference>
<feature type="transmembrane region" description="Helical" evidence="1">
    <location>
        <begin position="261"/>
        <end position="283"/>
    </location>
</feature>
<dbReference type="PANTHER" id="PTHR38622:SF3">
    <property type="entry name" value="SERPENTINE RECEPTOR, CLASS T"/>
    <property type="match status" value="1"/>
</dbReference>
<feature type="transmembrane region" description="Helical" evidence="1">
    <location>
        <begin position="224"/>
        <end position="241"/>
    </location>
</feature>
<proteinExistence type="predicted"/>
<dbReference type="Gene3D" id="1.20.1070.10">
    <property type="entry name" value="Rhodopsin 7-helix transmembrane proteins"/>
    <property type="match status" value="1"/>
</dbReference>
<accession>A0A1I7TG58</accession>
<organism evidence="2 3">
    <name type="scientific">Caenorhabditis tropicalis</name>
    <dbReference type="NCBI Taxonomy" id="1561998"/>
    <lineage>
        <taxon>Eukaryota</taxon>
        <taxon>Metazoa</taxon>
        <taxon>Ecdysozoa</taxon>
        <taxon>Nematoda</taxon>
        <taxon>Chromadorea</taxon>
        <taxon>Rhabditida</taxon>
        <taxon>Rhabditina</taxon>
        <taxon>Rhabditomorpha</taxon>
        <taxon>Rhabditoidea</taxon>
        <taxon>Rhabditidae</taxon>
        <taxon>Peloderinae</taxon>
        <taxon>Caenorhabditis</taxon>
    </lineage>
</organism>
<dbReference type="eggNOG" id="ENOG502TFYK">
    <property type="taxonomic scope" value="Eukaryota"/>
</dbReference>
<reference evidence="3" key="1">
    <citation type="submission" date="2016-11" db="UniProtKB">
        <authorList>
            <consortium name="WormBaseParasite"/>
        </authorList>
    </citation>
    <scope>IDENTIFICATION</scope>
</reference>
<sequence>MSTTEAPDEGLTPPEPSFLFQSNMLAAYVLQLLATVFYSSTLYVVHRIRVTDKRSAPFYTIFFSIGVFDVLHAFALMWMCFEKEVIQGDALTYVTFVCSFLTCFCYLVNIIGNGLMAFNRWAATYNFYPALFSTFGTWIYIASVVIIALVSSIPAIFRERVYAYEDGEWRYSLEPKWLINFQRFIIIGWMVVYFAMAPLFTGWAWYRINNFISMSRYHTSDKTLLYFNSAHMLFHFGIFFYEIYEIYQPDNFYVAFVHRNFYICLFSAVMLNSFTLACTTIRVRQGLSKLWCRVVNMSRGKVSSSQQTVPIFNVSGRY</sequence>
<keyword evidence="1" id="KW-0812">Transmembrane</keyword>
<protein>
    <submittedName>
        <fullName evidence="3">G protein-coupled receptor</fullName>
    </submittedName>
</protein>